<dbReference type="Gene3D" id="1.10.357.10">
    <property type="entry name" value="Tetracycline Repressor, domain 2"/>
    <property type="match status" value="1"/>
</dbReference>
<dbReference type="GO" id="GO:0003700">
    <property type="term" value="F:DNA-binding transcription factor activity"/>
    <property type="evidence" value="ECO:0007669"/>
    <property type="project" value="TreeGrafter"/>
</dbReference>
<keyword evidence="8" id="KW-1185">Reference proteome</keyword>
<evidence type="ECO:0000256" key="4">
    <source>
        <dbReference type="PROSITE-ProRule" id="PRU00335"/>
    </source>
</evidence>
<dbReference type="PRINTS" id="PR00455">
    <property type="entry name" value="HTHTETR"/>
</dbReference>
<feature type="DNA-binding region" description="H-T-H motif" evidence="4">
    <location>
        <begin position="48"/>
        <end position="67"/>
    </location>
</feature>
<proteinExistence type="predicted"/>
<evidence type="ECO:0000259" key="6">
    <source>
        <dbReference type="PROSITE" id="PS50977"/>
    </source>
</evidence>
<keyword evidence="3" id="KW-0804">Transcription</keyword>
<dbReference type="SUPFAM" id="SSF48498">
    <property type="entry name" value="Tetracyclin repressor-like, C-terminal domain"/>
    <property type="match status" value="1"/>
</dbReference>
<evidence type="ECO:0000256" key="3">
    <source>
        <dbReference type="ARBA" id="ARBA00023163"/>
    </source>
</evidence>
<dbReference type="SUPFAM" id="SSF46689">
    <property type="entry name" value="Homeodomain-like"/>
    <property type="match status" value="1"/>
</dbReference>
<dbReference type="GO" id="GO:0000976">
    <property type="term" value="F:transcription cis-regulatory region binding"/>
    <property type="evidence" value="ECO:0007669"/>
    <property type="project" value="TreeGrafter"/>
</dbReference>
<feature type="domain" description="HTH tetR-type" evidence="6">
    <location>
        <begin position="25"/>
        <end position="85"/>
    </location>
</feature>
<dbReference type="InterPro" id="IPR001647">
    <property type="entry name" value="HTH_TetR"/>
</dbReference>
<keyword evidence="1" id="KW-0805">Transcription regulation</keyword>
<name>A0A6I4M8V3_9ACTN</name>
<gene>
    <name evidence="7" type="ORF">F8568_010670</name>
</gene>
<evidence type="ECO:0000256" key="1">
    <source>
        <dbReference type="ARBA" id="ARBA00023015"/>
    </source>
</evidence>
<dbReference type="PANTHER" id="PTHR30055:SF148">
    <property type="entry name" value="TETR-FAMILY TRANSCRIPTIONAL REGULATOR"/>
    <property type="match status" value="1"/>
</dbReference>
<dbReference type="EMBL" id="WBMS02000007">
    <property type="protein sequence ID" value="MWA00835.1"/>
    <property type="molecule type" value="Genomic_DNA"/>
</dbReference>
<evidence type="ECO:0000256" key="2">
    <source>
        <dbReference type="ARBA" id="ARBA00023125"/>
    </source>
</evidence>
<dbReference type="InterPro" id="IPR050109">
    <property type="entry name" value="HTH-type_TetR-like_transc_reg"/>
</dbReference>
<protein>
    <submittedName>
        <fullName evidence="7">TetR family transcriptional regulator</fullName>
    </submittedName>
</protein>
<dbReference type="PROSITE" id="PS50977">
    <property type="entry name" value="HTH_TETR_2"/>
    <property type="match status" value="1"/>
</dbReference>
<evidence type="ECO:0000313" key="7">
    <source>
        <dbReference type="EMBL" id="MWA00835.1"/>
    </source>
</evidence>
<evidence type="ECO:0000313" key="8">
    <source>
        <dbReference type="Proteomes" id="UP000462055"/>
    </source>
</evidence>
<dbReference type="AlphaFoldDB" id="A0A6I4M8V3"/>
<comment type="caution">
    <text evidence="7">The sequence shown here is derived from an EMBL/GenBank/DDBJ whole genome shotgun (WGS) entry which is preliminary data.</text>
</comment>
<evidence type="ECO:0000256" key="5">
    <source>
        <dbReference type="SAM" id="MobiDB-lite"/>
    </source>
</evidence>
<dbReference type="Pfam" id="PF00440">
    <property type="entry name" value="TetR_N"/>
    <property type="match status" value="1"/>
</dbReference>
<dbReference type="Gene3D" id="1.10.10.60">
    <property type="entry name" value="Homeodomain-like"/>
    <property type="match status" value="1"/>
</dbReference>
<dbReference type="Pfam" id="PF16859">
    <property type="entry name" value="TetR_C_11"/>
    <property type="match status" value="1"/>
</dbReference>
<dbReference type="PANTHER" id="PTHR30055">
    <property type="entry name" value="HTH-TYPE TRANSCRIPTIONAL REGULATOR RUTR"/>
    <property type="match status" value="1"/>
</dbReference>
<feature type="region of interest" description="Disordered" evidence="5">
    <location>
        <begin position="1"/>
        <end position="23"/>
    </location>
</feature>
<organism evidence="7 8">
    <name type="scientific">Actinomadura physcomitrii</name>
    <dbReference type="NCBI Taxonomy" id="2650748"/>
    <lineage>
        <taxon>Bacteria</taxon>
        <taxon>Bacillati</taxon>
        <taxon>Actinomycetota</taxon>
        <taxon>Actinomycetes</taxon>
        <taxon>Streptosporangiales</taxon>
        <taxon>Thermomonosporaceae</taxon>
        <taxon>Actinomadura</taxon>
    </lineage>
</organism>
<dbReference type="Proteomes" id="UP000462055">
    <property type="component" value="Unassembled WGS sequence"/>
</dbReference>
<dbReference type="InterPro" id="IPR011075">
    <property type="entry name" value="TetR_C"/>
</dbReference>
<sequence length="210" mass="23251">MSGIHERHTGAAATIRKRPGRPRDPIAEQRILDAAINEFLERGAARFTMDGVARRAGVGKSTLYLRWADRDALLVESVRARSRSIEAVDTGSLRGDLIQLTTNLLRFLLEPVGYATFRITVDAVANPAYENVAKELAQRHRHAARRVFERARERGDAIDEAAVDPVVECLYGAVTMQVLNRGLGRPFASDSDLATRCTSTVDLVMRLLEP</sequence>
<accession>A0A6I4M8V3</accession>
<dbReference type="InterPro" id="IPR036271">
    <property type="entry name" value="Tet_transcr_reg_TetR-rel_C_sf"/>
</dbReference>
<reference evidence="7" key="1">
    <citation type="submission" date="2019-12" db="EMBL/GenBank/DDBJ databases">
        <title>Actinomadura physcomitrii sp. nov., a novel actinomycete isolated from moss [Physcomitrium sphaericum (Ludw) Fuernr].</title>
        <authorList>
            <person name="Zhuang X."/>
        </authorList>
    </citation>
    <scope>NUCLEOTIDE SEQUENCE [LARGE SCALE GENOMIC DNA]</scope>
    <source>
        <strain evidence="7">LD22</strain>
    </source>
</reference>
<keyword evidence="2 4" id="KW-0238">DNA-binding</keyword>
<dbReference type="InterPro" id="IPR009057">
    <property type="entry name" value="Homeodomain-like_sf"/>
</dbReference>